<comment type="caution">
    <text evidence="1">The sequence shown here is derived from an EMBL/GenBank/DDBJ whole genome shotgun (WGS) entry which is preliminary data.</text>
</comment>
<gene>
    <name evidence="1" type="ORF">CS022_24085</name>
</gene>
<protein>
    <submittedName>
        <fullName evidence="1">Uncharacterized protein</fullName>
    </submittedName>
</protein>
<keyword evidence="2" id="KW-1185">Reference proteome</keyword>
<proteinExistence type="predicted"/>
<organism evidence="1 2">
    <name type="scientific">Veronia nyctiphanis</name>
    <dbReference type="NCBI Taxonomy" id="1278244"/>
    <lineage>
        <taxon>Bacteria</taxon>
        <taxon>Pseudomonadati</taxon>
        <taxon>Pseudomonadota</taxon>
        <taxon>Gammaproteobacteria</taxon>
        <taxon>Vibrionales</taxon>
        <taxon>Vibrionaceae</taxon>
        <taxon>Veronia</taxon>
    </lineage>
</organism>
<dbReference type="Proteomes" id="UP000290287">
    <property type="component" value="Unassembled WGS sequence"/>
</dbReference>
<name>A0A4Q0YHX1_9GAMM</name>
<evidence type="ECO:0000313" key="2">
    <source>
        <dbReference type="Proteomes" id="UP000290287"/>
    </source>
</evidence>
<accession>A0A4Q0YHX1</accession>
<dbReference type="EMBL" id="PEIB01000060">
    <property type="protein sequence ID" value="RXJ68709.1"/>
    <property type="molecule type" value="Genomic_DNA"/>
</dbReference>
<dbReference type="AlphaFoldDB" id="A0A4Q0YHX1"/>
<reference evidence="1 2" key="1">
    <citation type="submission" date="2017-10" db="EMBL/GenBank/DDBJ databases">
        <title>Nyctiphanis sp. nov., isolated from the stomach of the euphausiid Nyctiphanes simplex (Hansen, 1911) in the Gulf of California.</title>
        <authorList>
            <person name="Gomez-Gil B."/>
            <person name="Aguilar-Mendez M."/>
            <person name="Lopez-Cortes A."/>
            <person name="Gomez-Gutierrez J."/>
            <person name="Roque A."/>
            <person name="Lang E."/>
            <person name="Gonzalez-Castillo A."/>
        </authorList>
    </citation>
    <scope>NUCLEOTIDE SEQUENCE [LARGE SCALE GENOMIC DNA]</scope>
    <source>
        <strain evidence="1 2">CAIM 600</strain>
    </source>
</reference>
<evidence type="ECO:0000313" key="1">
    <source>
        <dbReference type="EMBL" id="RXJ68709.1"/>
    </source>
</evidence>
<sequence length="67" mass="6905">MLAAVCAAVVGCASPMTYDEYRAKTGGFALPKIAGQDKALVYVARTEAGTGRLETDTAYSLNGGDDT</sequence>